<organism evidence="7 8">
    <name type="scientific">Myodes glareolus</name>
    <name type="common">Bank vole</name>
    <name type="synonym">Clethrionomys glareolus</name>
    <dbReference type="NCBI Taxonomy" id="447135"/>
    <lineage>
        <taxon>Eukaryota</taxon>
        <taxon>Metazoa</taxon>
        <taxon>Chordata</taxon>
        <taxon>Craniata</taxon>
        <taxon>Vertebrata</taxon>
        <taxon>Euteleostomi</taxon>
        <taxon>Mammalia</taxon>
        <taxon>Eutheria</taxon>
        <taxon>Euarchontoglires</taxon>
        <taxon>Glires</taxon>
        <taxon>Rodentia</taxon>
        <taxon>Myomorpha</taxon>
        <taxon>Muroidea</taxon>
        <taxon>Cricetidae</taxon>
        <taxon>Arvicolinae</taxon>
        <taxon>Myodes</taxon>
    </lineage>
</organism>
<dbReference type="SMART" id="SM01289">
    <property type="entry name" value="PYRIN"/>
    <property type="match status" value="1"/>
</dbReference>
<feature type="domain" description="Pyrin" evidence="6">
    <location>
        <begin position="1"/>
        <end position="92"/>
    </location>
</feature>
<dbReference type="GO" id="GO:0008270">
    <property type="term" value="F:zinc ion binding"/>
    <property type="evidence" value="ECO:0007669"/>
    <property type="project" value="UniProtKB-KW"/>
</dbReference>
<feature type="region of interest" description="Disordered" evidence="4">
    <location>
        <begin position="293"/>
        <end position="350"/>
    </location>
</feature>
<dbReference type="InterPro" id="IPR006574">
    <property type="entry name" value="PRY"/>
</dbReference>
<feature type="domain" description="B box-type" evidence="5">
    <location>
        <begin position="449"/>
        <end position="491"/>
    </location>
</feature>
<accession>A0AAW0H0N0</accession>
<evidence type="ECO:0000256" key="1">
    <source>
        <dbReference type="ARBA" id="ARBA00022771"/>
    </source>
</evidence>
<name>A0AAW0H0N0_MYOGA</name>
<dbReference type="InterPro" id="IPR011029">
    <property type="entry name" value="DEATH-like_dom_sf"/>
</dbReference>
<keyword evidence="2" id="KW-0862">Zinc</keyword>
<sequence length="725" mass="80764">MAKTPGDHLLSTLEDLPSYDFQKFKFKLQTISLEKDQTRIPQKLLERAGPVKVASLLLTYYEEKYAVRLTLQILRVTNQRKLAEELHKATDPALTLSLYLTVFVERLTEENRLGGSVQSSGDTKPKSVKAPDVLEGDGTRPSGDGSQNLPPSQSEVEKGSQKKSQVKRKDQRGPESLDSQTKSRAKSAAPVYRRGPGTTQCPGNKDSQANAQLRRNASSAGRLQGLYNSSPRRRESKKAEAKRPWSLELATYLSKREPPGAEALLAPEETMTVNPHSSPGPMIGAVLNEETTAVLEKSSGNPEPSMVPNEETLRNIPSKTSLTGEKKSTISWKENETGRPETPEKTAGSSFCESCSTEVPLSLCENTAQTPANPAPSGSTACKGRSQDKAACPLCHTQEGDPHGGTCVQSSSSGSIAPGDPKAPDRCSSICAQCQSSLAEKRCGDQSPQSLPQCPRHMKQVQLLFCEDHREPICLICRLSQEHQGHRVRPIEEAALEYKEQIHKQLELLRELRGCVEQHRLQGDKKTENFLKETEIQQQRTSYQLEKLYQFLQQQEQLFVAWLQELGQTIGKVRETHDTQVSRDIALLDKLIGELEAKQDQPEWKLMQDIGVTLHRAKMVTVSESLATPPDVKEKIHLLYQKSKFMEKSMQNFSVPEVIGAQERANGENLGRSPQIPSPVRWSYSSCTFWDSDLETAHPSLNFSDRKSVRFGNKSYLLPDRPQRF</sequence>
<dbReference type="SUPFAM" id="SSF57845">
    <property type="entry name" value="B-box zinc-binding domain"/>
    <property type="match status" value="1"/>
</dbReference>
<dbReference type="AlphaFoldDB" id="A0AAW0H0N0"/>
<keyword evidence="8" id="KW-1185">Reference proteome</keyword>
<feature type="region of interest" description="Disordered" evidence="4">
    <location>
        <begin position="265"/>
        <end position="284"/>
    </location>
</feature>
<dbReference type="InterPro" id="IPR000315">
    <property type="entry name" value="Znf_B-box"/>
</dbReference>
<evidence type="ECO:0000256" key="4">
    <source>
        <dbReference type="SAM" id="MobiDB-lite"/>
    </source>
</evidence>
<evidence type="ECO:0000256" key="3">
    <source>
        <dbReference type="PROSITE-ProRule" id="PRU00024"/>
    </source>
</evidence>
<feature type="compositionally biased region" description="Polar residues" evidence="4">
    <location>
        <begin position="144"/>
        <end position="154"/>
    </location>
</feature>
<dbReference type="Pfam" id="PF00643">
    <property type="entry name" value="zf-B_box"/>
    <property type="match status" value="1"/>
</dbReference>
<dbReference type="CDD" id="cd08321">
    <property type="entry name" value="Pyrin_ASC-like"/>
    <property type="match status" value="1"/>
</dbReference>
<feature type="region of interest" description="Disordered" evidence="4">
    <location>
        <begin position="113"/>
        <end position="243"/>
    </location>
</feature>
<evidence type="ECO:0000256" key="2">
    <source>
        <dbReference type="ARBA" id="ARBA00022833"/>
    </source>
</evidence>
<evidence type="ECO:0008006" key="9">
    <source>
        <dbReference type="Google" id="ProtNLM"/>
    </source>
</evidence>
<keyword evidence="1 3" id="KW-0479">Metal-binding</keyword>
<dbReference type="InterPro" id="IPR004020">
    <property type="entry name" value="DAPIN"/>
</dbReference>
<dbReference type="PANTHER" id="PTHR24103">
    <property type="entry name" value="E3 UBIQUITIN-PROTEIN LIGASE TRIM"/>
    <property type="match status" value="1"/>
</dbReference>
<protein>
    <recommendedName>
        <fullName evidence="9">Pyrin</fullName>
    </recommendedName>
</protein>
<dbReference type="CDD" id="cd19771">
    <property type="entry name" value="Bbox2_TRIM20"/>
    <property type="match status" value="1"/>
</dbReference>
<evidence type="ECO:0000259" key="6">
    <source>
        <dbReference type="PROSITE" id="PS50824"/>
    </source>
</evidence>
<dbReference type="EMBL" id="JBBHLL010001159">
    <property type="protein sequence ID" value="KAK7796509.1"/>
    <property type="molecule type" value="Genomic_DNA"/>
</dbReference>
<reference evidence="7 8" key="1">
    <citation type="journal article" date="2023" name="bioRxiv">
        <title>Conserved and derived expression patterns and positive selection on dental genes reveal complex evolutionary context of ever-growing rodent molars.</title>
        <authorList>
            <person name="Calamari Z.T."/>
            <person name="Song A."/>
            <person name="Cohen E."/>
            <person name="Akter M."/>
            <person name="Roy R.D."/>
            <person name="Hallikas O."/>
            <person name="Christensen M.M."/>
            <person name="Li P."/>
            <person name="Marangoni P."/>
            <person name="Jernvall J."/>
            <person name="Klein O.D."/>
        </authorList>
    </citation>
    <scope>NUCLEOTIDE SEQUENCE [LARGE SCALE GENOMIC DNA]</scope>
    <source>
        <strain evidence="7">V071</strain>
    </source>
</reference>
<evidence type="ECO:0000259" key="5">
    <source>
        <dbReference type="PROSITE" id="PS50119"/>
    </source>
</evidence>
<gene>
    <name evidence="7" type="ORF">U0070_022213</name>
</gene>
<dbReference type="SUPFAM" id="SSF47986">
    <property type="entry name" value="DEATH domain"/>
    <property type="match status" value="1"/>
</dbReference>
<proteinExistence type="predicted"/>
<dbReference type="SMART" id="SM00336">
    <property type="entry name" value="BBOX"/>
    <property type="match status" value="1"/>
</dbReference>
<comment type="caution">
    <text evidence="7">The sequence shown here is derived from an EMBL/GenBank/DDBJ whole genome shotgun (WGS) entry which is preliminary data.</text>
</comment>
<dbReference type="Proteomes" id="UP001488838">
    <property type="component" value="Unassembled WGS sequence"/>
</dbReference>
<feature type="compositionally biased region" description="Polar residues" evidence="4">
    <location>
        <begin position="197"/>
        <end position="230"/>
    </location>
</feature>
<dbReference type="Pfam" id="PF13765">
    <property type="entry name" value="PRY"/>
    <property type="match status" value="1"/>
</dbReference>
<dbReference type="PROSITE" id="PS50824">
    <property type="entry name" value="DAPIN"/>
    <property type="match status" value="1"/>
</dbReference>
<dbReference type="PROSITE" id="PS50119">
    <property type="entry name" value="ZF_BBOX"/>
    <property type="match status" value="1"/>
</dbReference>
<keyword evidence="1 3" id="KW-0863">Zinc-finger</keyword>
<dbReference type="InterPro" id="IPR050143">
    <property type="entry name" value="TRIM/RBCC"/>
</dbReference>
<dbReference type="Pfam" id="PF02758">
    <property type="entry name" value="PYRIN"/>
    <property type="match status" value="1"/>
</dbReference>
<dbReference type="Gene3D" id="3.30.160.60">
    <property type="entry name" value="Classic Zinc Finger"/>
    <property type="match status" value="1"/>
</dbReference>
<evidence type="ECO:0000313" key="8">
    <source>
        <dbReference type="Proteomes" id="UP001488838"/>
    </source>
</evidence>
<dbReference type="Gene3D" id="1.10.533.10">
    <property type="entry name" value="Death Domain, Fas"/>
    <property type="match status" value="1"/>
</dbReference>
<evidence type="ECO:0000313" key="7">
    <source>
        <dbReference type="EMBL" id="KAK7796509.1"/>
    </source>
</evidence>
<feature type="compositionally biased region" description="Basic and acidic residues" evidence="4">
    <location>
        <begin position="324"/>
        <end position="344"/>
    </location>
</feature>